<reference evidence="1 2" key="1">
    <citation type="submission" date="2018-01" db="EMBL/GenBank/DDBJ databases">
        <title>The draft genome of Hanstruepera neustonica JCM19743.</title>
        <authorList>
            <person name="He R.-H."/>
            <person name="Du Z.-J."/>
        </authorList>
    </citation>
    <scope>NUCLEOTIDE SEQUENCE [LARGE SCALE GENOMIC DNA]</scope>
    <source>
        <strain evidence="1 2">JCM19743</strain>
    </source>
</reference>
<comment type="caution">
    <text evidence="1">The sequence shown here is derived from an EMBL/GenBank/DDBJ whole genome shotgun (WGS) entry which is preliminary data.</text>
</comment>
<organism evidence="1 2">
    <name type="scientific">Hanstruepera neustonica</name>
    <dbReference type="NCBI Taxonomy" id="1445657"/>
    <lineage>
        <taxon>Bacteria</taxon>
        <taxon>Pseudomonadati</taxon>
        <taxon>Bacteroidota</taxon>
        <taxon>Flavobacteriia</taxon>
        <taxon>Flavobacteriales</taxon>
        <taxon>Flavobacteriaceae</taxon>
        <taxon>Hanstruepera</taxon>
    </lineage>
</organism>
<name>A0A2K1E0H2_9FLAO</name>
<proteinExistence type="predicted"/>
<accession>A0A2K1E0H2</accession>
<dbReference type="Proteomes" id="UP000236641">
    <property type="component" value="Unassembled WGS sequence"/>
</dbReference>
<dbReference type="PROSITE" id="PS51257">
    <property type="entry name" value="PROKAR_LIPOPROTEIN"/>
    <property type="match status" value="1"/>
</dbReference>
<dbReference type="RefSeq" id="WP_103051489.1">
    <property type="nucleotide sequence ID" value="NZ_POWF01000002.1"/>
</dbReference>
<keyword evidence="2" id="KW-1185">Reference proteome</keyword>
<dbReference type="AlphaFoldDB" id="A0A2K1E0H2"/>
<dbReference type="OrthoDB" id="1438404at2"/>
<evidence type="ECO:0000313" key="1">
    <source>
        <dbReference type="EMBL" id="PNQ73792.1"/>
    </source>
</evidence>
<sequence length="217" mass="24015">MKNLVLIFTLALFTISCSTEEVSGPIEQNVNLEKNTNLTESLNIIQSDSQIMEFINSNQTHRNNGNGVMLLDDGFNLSYLANTGDYFYIIGGAGSIEAMPDGRARFSIHTNSPSAAVISLPFFETTYSSDCIEGPLGTFNYNYISEYVVEVFEPIPGMVFTFYLPTGENASNETVNGHCNMSDAQVMFDENFEFTGCTEATEYKTMRIRPNSGISVE</sequence>
<gene>
    <name evidence="1" type="ORF">C1T31_05515</name>
</gene>
<protein>
    <submittedName>
        <fullName evidence="1">Uncharacterized protein</fullName>
    </submittedName>
</protein>
<evidence type="ECO:0000313" key="2">
    <source>
        <dbReference type="Proteomes" id="UP000236641"/>
    </source>
</evidence>
<dbReference type="EMBL" id="POWF01000002">
    <property type="protein sequence ID" value="PNQ73792.1"/>
    <property type="molecule type" value="Genomic_DNA"/>
</dbReference>